<evidence type="ECO:0000313" key="2">
    <source>
        <dbReference type="Proteomes" id="UP000242913"/>
    </source>
</evidence>
<evidence type="ECO:0000313" key="1">
    <source>
        <dbReference type="EMBL" id="OZC08132.1"/>
    </source>
</evidence>
<dbReference type="AlphaFoldDB" id="A0A183I5J5"/>
<dbReference type="STRING" id="387005.A0A183I5J5"/>
<gene>
    <name evidence="1" type="ORF">X798_04825</name>
</gene>
<reference evidence="1 2" key="1">
    <citation type="submission" date="2015-12" db="EMBL/GenBank/DDBJ databases">
        <title>Draft genome of the nematode, Onchocerca flexuosa.</title>
        <authorList>
            <person name="Mitreva M."/>
        </authorList>
    </citation>
    <scope>NUCLEOTIDE SEQUENCE [LARGE SCALE GENOMIC DNA]</scope>
    <source>
        <strain evidence="1">Red Deer</strain>
    </source>
</reference>
<evidence type="ECO:0000313" key="3">
    <source>
        <dbReference type="WBParaSite" id="OFLC_0001501801-mRNA-1"/>
    </source>
</evidence>
<name>A0A183I5J5_9BILA</name>
<dbReference type="OrthoDB" id="5774555at2759"/>
<dbReference type="Proteomes" id="UP000242913">
    <property type="component" value="Unassembled WGS sequence"/>
</dbReference>
<reference evidence="3" key="2">
    <citation type="submission" date="2016-06" db="UniProtKB">
        <authorList>
            <consortium name="WormBaseParasite"/>
        </authorList>
    </citation>
    <scope>IDENTIFICATION</scope>
</reference>
<dbReference type="WBParaSite" id="OFLC_0001501801-mRNA-1">
    <property type="protein sequence ID" value="OFLC_0001501801-mRNA-1"/>
    <property type="gene ID" value="OFLC_0001501801"/>
</dbReference>
<proteinExistence type="predicted"/>
<keyword evidence="2" id="KW-1185">Reference proteome</keyword>
<protein>
    <submittedName>
        <fullName evidence="3">ShKT domain-containing protein</fullName>
    </submittedName>
</protein>
<sequence length="161" mass="19323">MEYFSVESAERMYHSCPEKCGFCNNFCADLTINCTECRFQMSFVTCSFCRVYDRGNFEPVDCSDNINYCQYKKNLCERLEHQDEMNRDSSFTYRSCDYIEKAADTPTDCQEAEMKCAKKRHLCYVEGRHSYYMWRNCKRTCGYFPNYNFNITSEDDLYSYY</sequence>
<dbReference type="EMBL" id="KZ270014">
    <property type="protein sequence ID" value="OZC08132.1"/>
    <property type="molecule type" value="Genomic_DNA"/>
</dbReference>
<organism evidence="3">
    <name type="scientific">Onchocerca flexuosa</name>
    <dbReference type="NCBI Taxonomy" id="387005"/>
    <lineage>
        <taxon>Eukaryota</taxon>
        <taxon>Metazoa</taxon>
        <taxon>Ecdysozoa</taxon>
        <taxon>Nematoda</taxon>
        <taxon>Chromadorea</taxon>
        <taxon>Rhabditida</taxon>
        <taxon>Spirurina</taxon>
        <taxon>Spiruromorpha</taxon>
        <taxon>Filarioidea</taxon>
        <taxon>Onchocercidae</taxon>
        <taxon>Onchocerca</taxon>
    </lineage>
</organism>
<accession>A0A183I5J5</accession>